<dbReference type="GeneID" id="82202422"/>
<name>A0A1U7NH53_9FIRM</name>
<gene>
    <name evidence="1" type="ORF">BO222_04230</name>
</gene>
<dbReference type="Proteomes" id="UP000186341">
    <property type="component" value="Unassembled WGS sequence"/>
</dbReference>
<comment type="caution">
    <text evidence="1">The sequence shown here is derived from an EMBL/GenBank/DDBJ whole genome shotgun (WGS) entry which is preliminary data.</text>
</comment>
<reference evidence="1 2" key="1">
    <citation type="submission" date="2016-11" db="EMBL/GenBank/DDBJ databases">
        <title>Description of two novel members of the family Erysipelotrichaceae: Ileibacterium lipovorans gen. nov., sp. nov. and Dubosiella newyorkensis, gen. nov., sp. nov.</title>
        <authorList>
            <person name="Cox L.M."/>
            <person name="Sohn J."/>
            <person name="Tyrrell K.L."/>
            <person name="Citron D.M."/>
            <person name="Lawson P.A."/>
            <person name="Patel N.B."/>
            <person name="Iizumi T."/>
            <person name="Perez-Perez G.I."/>
            <person name="Goldstein E.J."/>
            <person name="Blaser M.J."/>
        </authorList>
    </citation>
    <scope>NUCLEOTIDE SEQUENCE [LARGE SCALE GENOMIC DNA]</scope>
    <source>
        <strain evidence="1 2">NYU-BL-A3</strain>
    </source>
</reference>
<keyword evidence="1" id="KW-0238">DNA-binding</keyword>
<dbReference type="EMBL" id="MPJW01000098">
    <property type="protein sequence ID" value="OLU40779.1"/>
    <property type="molecule type" value="Genomic_DNA"/>
</dbReference>
<dbReference type="AlphaFoldDB" id="A0A1U7NH53"/>
<proteinExistence type="predicted"/>
<dbReference type="RefSeq" id="WP_075818666.1">
    <property type="nucleotide sequence ID" value="NZ_MPJW01000098.1"/>
</dbReference>
<dbReference type="OrthoDB" id="9799038at2"/>
<protein>
    <submittedName>
        <fullName evidence="1">DNA-binding protein</fullName>
    </submittedName>
</protein>
<organism evidence="1 2">
    <name type="scientific">Ileibacterium valens</name>
    <dbReference type="NCBI Taxonomy" id="1862668"/>
    <lineage>
        <taxon>Bacteria</taxon>
        <taxon>Bacillati</taxon>
        <taxon>Bacillota</taxon>
        <taxon>Erysipelotrichia</taxon>
        <taxon>Erysipelotrichales</taxon>
        <taxon>Erysipelotrichaceae</taxon>
        <taxon>Ileibacterium</taxon>
    </lineage>
</organism>
<sequence length="59" mass="6757">MQGFITPNEAAKKWNITPRQVQILCKSDRIPGAIQISRIWLIPDNAEKPTKNRVKKSNL</sequence>
<evidence type="ECO:0000313" key="1">
    <source>
        <dbReference type="EMBL" id="OLU40779.1"/>
    </source>
</evidence>
<evidence type="ECO:0000313" key="2">
    <source>
        <dbReference type="Proteomes" id="UP000186341"/>
    </source>
</evidence>
<accession>A0A1U7NH53</accession>
<dbReference type="GO" id="GO:0003677">
    <property type="term" value="F:DNA binding"/>
    <property type="evidence" value="ECO:0007669"/>
    <property type="project" value="UniProtKB-KW"/>
</dbReference>
<keyword evidence="2" id="KW-1185">Reference proteome</keyword>